<organism evidence="10 11">
    <name type="scientific">Cohnella faecalis</name>
    <dbReference type="NCBI Taxonomy" id="2315694"/>
    <lineage>
        <taxon>Bacteria</taxon>
        <taxon>Bacillati</taxon>
        <taxon>Bacillota</taxon>
        <taxon>Bacilli</taxon>
        <taxon>Bacillales</taxon>
        <taxon>Paenibacillaceae</taxon>
        <taxon>Cohnella</taxon>
    </lineage>
</organism>
<keyword evidence="7" id="KW-0645">Protease</keyword>
<keyword evidence="11" id="KW-1185">Reference proteome</keyword>
<dbReference type="OrthoDB" id="9802919at2"/>
<keyword evidence="7" id="KW-1133">Transmembrane helix</keyword>
<dbReference type="PROSITE" id="PS00760">
    <property type="entry name" value="SPASE_I_2"/>
    <property type="match status" value="1"/>
</dbReference>
<evidence type="ECO:0000256" key="5">
    <source>
        <dbReference type="ARBA" id="ARBA00022801"/>
    </source>
</evidence>
<reference evidence="10 11" key="1">
    <citation type="submission" date="2018-09" db="EMBL/GenBank/DDBJ databases">
        <title>Cohnella cavernae sp. nov., isolated from a karst cave.</title>
        <authorList>
            <person name="Zhu H."/>
        </authorList>
    </citation>
    <scope>NUCLEOTIDE SEQUENCE [LARGE SCALE GENOMIC DNA]</scope>
    <source>
        <strain evidence="10 11">K2E09-144</strain>
    </source>
</reference>
<evidence type="ECO:0000256" key="6">
    <source>
        <dbReference type="PIRSR" id="PIRSR600223-1"/>
    </source>
</evidence>
<comment type="catalytic activity">
    <reaction evidence="1 7">
        <text>Cleavage of hydrophobic, N-terminal signal or leader sequences from secreted and periplasmic proteins.</text>
        <dbReference type="EC" id="3.4.21.89"/>
    </reaction>
</comment>
<proteinExistence type="inferred from homology"/>
<name>A0A398CTL3_9BACL</name>
<evidence type="ECO:0000313" key="11">
    <source>
        <dbReference type="Proteomes" id="UP000266340"/>
    </source>
</evidence>
<dbReference type="NCBIfam" id="TIGR02227">
    <property type="entry name" value="sigpep_I_bact"/>
    <property type="match status" value="1"/>
</dbReference>
<dbReference type="PANTHER" id="PTHR43390:SF1">
    <property type="entry name" value="CHLOROPLAST PROCESSING PEPTIDASE"/>
    <property type="match status" value="1"/>
</dbReference>
<keyword evidence="7" id="KW-0472">Membrane</keyword>
<dbReference type="Gene3D" id="2.10.109.10">
    <property type="entry name" value="Umud Fragment, subunit A"/>
    <property type="match status" value="1"/>
</dbReference>
<evidence type="ECO:0000259" key="9">
    <source>
        <dbReference type="Pfam" id="PF10502"/>
    </source>
</evidence>
<evidence type="ECO:0000256" key="1">
    <source>
        <dbReference type="ARBA" id="ARBA00000677"/>
    </source>
</evidence>
<dbReference type="InterPro" id="IPR019533">
    <property type="entry name" value="Peptidase_S26"/>
</dbReference>
<dbReference type="SUPFAM" id="SSF51306">
    <property type="entry name" value="LexA/Signal peptidase"/>
    <property type="match status" value="1"/>
</dbReference>
<comment type="similarity">
    <text evidence="3 7">Belongs to the peptidase S26 family.</text>
</comment>
<dbReference type="GO" id="GO:0005886">
    <property type="term" value="C:plasma membrane"/>
    <property type="evidence" value="ECO:0007669"/>
    <property type="project" value="UniProtKB-SubCell"/>
</dbReference>
<dbReference type="InterPro" id="IPR000223">
    <property type="entry name" value="Pept_S26A_signal_pept_1"/>
</dbReference>
<dbReference type="EMBL" id="QXJM01000039">
    <property type="protein sequence ID" value="RIE02304.1"/>
    <property type="molecule type" value="Genomic_DNA"/>
</dbReference>
<evidence type="ECO:0000313" key="10">
    <source>
        <dbReference type="EMBL" id="RIE02304.1"/>
    </source>
</evidence>
<feature type="domain" description="Peptidase S26" evidence="9">
    <location>
        <begin position="33"/>
        <end position="192"/>
    </location>
</feature>
<gene>
    <name evidence="10" type="primary">lepB</name>
    <name evidence="10" type="ORF">D3H35_16410</name>
</gene>
<dbReference type="RefSeq" id="WP_119150345.1">
    <property type="nucleotide sequence ID" value="NZ_JBHSOV010000028.1"/>
</dbReference>
<dbReference type="Proteomes" id="UP000266340">
    <property type="component" value="Unassembled WGS sequence"/>
</dbReference>
<feature type="active site" evidence="6">
    <location>
        <position position="109"/>
    </location>
</feature>
<evidence type="ECO:0000256" key="4">
    <source>
        <dbReference type="ARBA" id="ARBA00013208"/>
    </source>
</evidence>
<dbReference type="Pfam" id="PF10502">
    <property type="entry name" value="Peptidase_S26"/>
    <property type="match status" value="1"/>
</dbReference>
<dbReference type="AlphaFoldDB" id="A0A398CTL3"/>
<dbReference type="GO" id="GO:0004252">
    <property type="term" value="F:serine-type endopeptidase activity"/>
    <property type="evidence" value="ECO:0007669"/>
    <property type="project" value="InterPro"/>
</dbReference>
<dbReference type="PRINTS" id="PR00727">
    <property type="entry name" value="LEADERPTASE"/>
</dbReference>
<keyword evidence="5 7" id="KW-0378">Hydrolase</keyword>
<evidence type="ECO:0000256" key="7">
    <source>
        <dbReference type="RuleBase" id="RU362042"/>
    </source>
</evidence>
<comment type="subcellular location">
    <subcellularLocation>
        <location evidence="2">Cell membrane</location>
        <topology evidence="2">Single-pass type II membrane protein</topology>
    </subcellularLocation>
    <subcellularLocation>
        <location evidence="7">Membrane</location>
        <topology evidence="7">Single-pass type II membrane protein</topology>
    </subcellularLocation>
</comment>
<evidence type="ECO:0000256" key="8">
    <source>
        <dbReference type="SAM" id="MobiDB-lite"/>
    </source>
</evidence>
<evidence type="ECO:0000256" key="3">
    <source>
        <dbReference type="ARBA" id="ARBA00009370"/>
    </source>
</evidence>
<feature type="transmembrane region" description="Helical" evidence="7">
    <location>
        <begin position="35"/>
        <end position="54"/>
    </location>
</feature>
<dbReference type="PANTHER" id="PTHR43390">
    <property type="entry name" value="SIGNAL PEPTIDASE I"/>
    <property type="match status" value="1"/>
</dbReference>
<protein>
    <recommendedName>
        <fullName evidence="4 7">Signal peptidase I</fullName>
        <ecNumber evidence="4 7">3.4.21.89</ecNumber>
    </recommendedName>
</protein>
<accession>A0A398CTL3</accession>
<comment type="caution">
    <text evidence="10">The sequence shown here is derived from an EMBL/GenBank/DDBJ whole genome shotgun (WGS) entry which is preliminary data.</text>
</comment>
<evidence type="ECO:0000256" key="2">
    <source>
        <dbReference type="ARBA" id="ARBA00004401"/>
    </source>
</evidence>
<dbReference type="InterPro" id="IPR019757">
    <property type="entry name" value="Pept_S26A_signal_pept_1_Lys-AS"/>
</dbReference>
<sequence>MNKEAESLPTPVNRRTRSAAPKRELSGWRKELWDWLRALLIAAALVAVIQTFVFQLSTVKMHSMQPTLFEKEWLFVNKISYELGHPKRGDIVILKDPSIGDGRKKYLVKRVIGIPGDTLEVRNEQLYVNGELQIEPYTDSPIEDGDFGPLTVGAGHYFVMGDNRHLGQSKDSRMFKEVPEKLIQGRAEAVVWPIVRWSKL</sequence>
<dbReference type="GO" id="GO:0006465">
    <property type="term" value="P:signal peptide processing"/>
    <property type="evidence" value="ECO:0007669"/>
    <property type="project" value="InterPro"/>
</dbReference>
<dbReference type="EC" id="3.4.21.89" evidence="4 7"/>
<keyword evidence="7" id="KW-0812">Transmembrane</keyword>
<dbReference type="GO" id="GO:0009003">
    <property type="term" value="F:signal peptidase activity"/>
    <property type="evidence" value="ECO:0007669"/>
    <property type="project" value="UniProtKB-EC"/>
</dbReference>
<dbReference type="InterPro" id="IPR036286">
    <property type="entry name" value="LexA/Signal_pep-like_sf"/>
</dbReference>
<feature type="active site" evidence="6">
    <location>
        <position position="63"/>
    </location>
</feature>
<dbReference type="CDD" id="cd06530">
    <property type="entry name" value="S26_SPase_I"/>
    <property type="match status" value="1"/>
</dbReference>
<feature type="region of interest" description="Disordered" evidence="8">
    <location>
        <begin position="1"/>
        <end position="20"/>
    </location>
</feature>